<proteinExistence type="predicted"/>
<dbReference type="PROSITE" id="PS51257">
    <property type="entry name" value="PROKAR_LIPOPROTEIN"/>
    <property type="match status" value="1"/>
</dbReference>
<keyword evidence="2" id="KW-1185">Reference proteome</keyword>
<reference evidence="2" key="1">
    <citation type="submission" date="2017-11" db="EMBL/GenBank/DDBJ databases">
        <authorList>
            <person name="Chan K.G."/>
            <person name="Lee L.S."/>
        </authorList>
    </citation>
    <scope>NUCLEOTIDE SEQUENCE [LARGE SCALE GENOMIC DNA]</scope>
    <source>
        <strain evidence="2">DSM 100970</strain>
    </source>
</reference>
<evidence type="ECO:0000313" key="1">
    <source>
        <dbReference type="EMBL" id="AUR51287.1"/>
    </source>
</evidence>
<gene>
    <name evidence="1" type="ORF">CUN60_02880</name>
</gene>
<dbReference type="EMBL" id="CP024847">
    <property type="protein sequence ID" value="AUR51287.1"/>
    <property type="molecule type" value="Genomic_DNA"/>
</dbReference>
<dbReference type="RefSeq" id="WP_102950587.1">
    <property type="nucleotide sequence ID" value="NZ_CP024847.1"/>
</dbReference>
<dbReference type="Proteomes" id="UP000236655">
    <property type="component" value="Chromosome"/>
</dbReference>
<accession>A0A2I7N493</accession>
<protein>
    <submittedName>
        <fullName evidence="1">Phospholipase</fullName>
    </submittedName>
</protein>
<organism evidence="1 2">
    <name type="scientific">Aquella oligotrophica</name>
    <dbReference type="NCBI Taxonomy" id="2067065"/>
    <lineage>
        <taxon>Bacteria</taxon>
        <taxon>Pseudomonadati</taxon>
        <taxon>Pseudomonadota</taxon>
        <taxon>Betaproteobacteria</taxon>
        <taxon>Neisseriales</taxon>
        <taxon>Neisseriaceae</taxon>
        <taxon>Aquella</taxon>
    </lineage>
</organism>
<dbReference type="KEGG" id="nba:CUN60_02880"/>
<dbReference type="AlphaFoldDB" id="A0A2I7N493"/>
<dbReference type="OrthoDB" id="1393129at2"/>
<name>A0A2I7N493_9NEIS</name>
<evidence type="ECO:0000313" key="2">
    <source>
        <dbReference type="Proteomes" id="UP000236655"/>
    </source>
</evidence>
<sequence length="526" mass="55880">MRNLSLTSIILFTIYGCSSGGGNASTATSISTNTPLYSPGATTEIVVTNTSQSTSIINPKITLATWLESIVTDTNLSLSGDIAPGASYTFSFKLPASESNITDSRNYYQYLITNTSSGEIQVIADNLNNPVNPALEVVVSPNPASHTLWEDIIINADLWSDKPEIMSAGYGFEGIEGVQQGESFVIAAGGAWEIVTTPNPPYLALTSSKTPTVVELAWGYPTYYADAMPIVFSWPVLPSTVKGEDFAVTLNTGKVVTPYVASISPNLEYNERSCIVIFGEFGNRLSPGTAGAIYPTKVTIVKNLKMLGPQGLVSAVGLSKDSTNPYTSNGGPTLVAAKLSRMSILGEGVGESNAFSGGYPNNGVAYYGESNAQYRLRIYTTGGFSPDGVAAVQPQDFQKFFRIQVTSPSGEVTWLTATNYVYSFPQGSIEIIGLADLGLAGESINDAYTEDSDNYIDFILKGDESAMRLITAVEIPAANGYLPFYNPGGPGNNPTPGVTYTSPGPYTLQTVTMAIDDPKTVTYHGN</sequence>